<dbReference type="eggNOG" id="COG1247">
    <property type="taxonomic scope" value="Bacteria"/>
</dbReference>
<gene>
    <name evidence="1" type="ordered locus">BFO_1069</name>
</gene>
<organism evidence="1 2">
    <name type="scientific">Tannerella forsythia (strain ATCC 43037 / JCM 10827 / CCUG 21028 A / KCTC 5666 / FDC 338)</name>
    <name type="common">Bacteroides forsythus</name>
    <dbReference type="NCBI Taxonomy" id="203275"/>
    <lineage>
        <taxon>Bacteria</taxon>
        <taxon>Pseudomonadati</taxon>
        <taxon>Bacteroidota</taxon>
        <taxon>Bacteroidia</taxon>
        <taxon>Bacteroidales</taxon>
        <taxon>Tannerellaceae</taxon>
        <taxon>Tannerella</taxon>
    </lineage>
</organism>
<dbReference type="PATRIC" id="fig|203275.8.peg.959"/>
<keyword evidence="2" id="KW-1185">Reference proteome</keyword>
<proteinExistence type="predicted"/>
<dbReference type="AlphaFoldDB" id="G8UHQ2"/>
<dbReference type="EMBL" id="CP003191">
    <property type="protein sequence ID" value="AEW21992.1"/>
    <property type="molecule type" value="Genomic_DNA"/>
</dbReference>
<sequence length="311" mass="36629">MSKEVLDFQHLNPLNQNYNFIIAVNNTTNEVDALLGFIPTYQYDKELFKEGDYWGAIWKVRTDVQNAEIKNLGLTIWEKLFELDNFQSWAAIGISEIAKKIYAISGMQIGELAHYYLPNINVKNFYIAEHVDVKQVSFPQYPGDIAIREVRIEQIQERIDCTYRPRKSISYLKNRYLNHPFYKYCFWGIFDSERLVSIWTLRIIKMNKSRAIRIVDILGNIEYLPCLSAELQKMLVDIGAEYMDILNYGINEEVFFNLGFLKLNPIGDVIIPNYFEPFERKNIRIEFAYKADFNYVIFKGDSDQDRPNIIQ</sequence>
<dbReference type="Proteomes" id="UP000005436">
    <property type="component" value="Chromosome"/>
</dbReference>
<evidence type="ECO:0000313" key="2">
    <source>
        <dbReference type="Proteomes" id="UP000005436"/>
    </source>
</evidence>
<protein>
    <recommendedName>
        <fullName evidence="3">GNAT family N-acetyltransferase</fullName>
    </recommendedName>
</protein>
<dbReference type="STRING" id="203275.BFO_1069"/>
<evidence type="ECO:0008006" key="3">
    <source>
        <dbReference type="Google" id="ProtNLM"/>
    </source>
</evidence>
<accession>G8UHQ2</accession>
<evidence type="ECO:0000313" key="1">
    <source>
        <dbReference type="EMBL" id="AEW21992.1"/>
    </source>
</evidence>
<dbReference type="KEGG" id="tfo:BFO_1069"/>
<dbReference type="HOGENOM" id="CLU_047383_0_0_10"/>
<reference evidence="2" key="1">
    <citation type="submission" date="2011-12" db="EMBL/GenBank/DDBJ databases">
        <title>Complete sequence of Tannerella forsythia ATCC 43037.</title>
        <authorList>
            <person name="Dewhirst F."/>
            <person name="Tanner A."/>
            <person name="Izard J."/>
            <person name="Brinkac L."/>
            <person name="Durkin A.S."/>
            <person name="Hostetler J."/>
            <person name="Shetty J."/>
            <person name="Torralba M."/>
            <person name="Gill S."/>
            <person name="Nelson K."/>
        </authorList>
    </citation>
    <scope>NUCLEOTIDE SEQUENCE [LARGE SCALE GENOMIC DNA]</scope>
    <source>
        <strain evidence="2">ATCC 43037 / JCM 10827 / CCUG 33226 / KCTC 5666 / FDC 338</strain>
    </source>
</reference>
<name>G8UHQ2_TANFA</name>